<reference evidence="2" key="2">
    <citation type="submission" date="2020-11" db="EMBL/GenBank/DDBJ databases">
        <authorList>
            <person name="McCartney M.A."/>
            <person name="Auch B."/>
            <person name="Kono T."/>
            <person name="Mallez S."/>
            <person name="Becker A."/>
            <person name="Gohl D.M."/>
            <person name="Silverstein K.A.T."/>
            <person name="Koren S."/>
            <person name="Bechman K.B."/>
            <person name="Herman A."/>
            <person name="Abrahante J.E."/>
            <person name="Garbe J."/>
        </authorList>
    </citation>
    <scope>NUCLEOTIDE SEQUENCE</scope>
    <source>
        <strain evidence="2">Duluth1</strain>
        <tissue evidence="2">Whole animal</tissue>
    </source>
</reference>
<evidence type="ECO:0000313" key="3">
    <source>
        <dbReference type="Proteomes" id="UP000828390"/>
    </source>
</evidence>
<feature type="domain" description="Nitrate/nitrite sensing protein" evidence="1">
    <location>
        <begin position="9"/>
        <end position="56"/>
    </location>
</feature>
<name>A0A9D4GHZ9_DREPO</name>
<dbReference type="EMBL" id="JAIWYP010000005">
    <property type="protein sequence ID" value="KAH3817435.1"/>
    <property type="molecule type" value="Genomic_DNA"/>
</dbReference>
<sequence>MFSVEISAVVHAMQIERGTTALYVSSNGDTFVRTRLPNCYRETDTAFDGLSKWVSIDSNAVFQVVYHDIVASQLFRILVRNNSIIVQ</sequence>
<dbReference type="InterPro" id="IPR013587">
    <property type="entry name" value="Nitrate/nitrite_sensing"/>
</dbReference>
<gene>
    <name evidence="2" type="ORF">DPMN_118971</name>
</gene>
<dbReference type="AlphaFoldDB" id="A0A9D4GHZ9"/>
<reference evidence="2" key="1">
    <citation type="journal article" date="2019" name="bioRxiv">
        <title>The Genome of the Zebra Mussel, Dreissena polymorpha: A Resource for Invasive Species Research.</title>
        <authorList>
            <person name="McCartney M.A."/>
            <person name="Auch B."/>
            <person name="Kono T."/>
            <person name="Mallez S."/>
            <person name="Zhang Y."/>
            <person name="Obille A."/>
            <person name="Becker A."/>
            <person name="Abrahante J.E."/>
            <person name="Garbe J."/>
            <person name="Badalamenti J.P."/>
            <person name="Herman A."/>
            <person name="Mangelson H."/>
            <person name="Liachko I."/>
            <person name="Sullivan S."/>
            <person name="Sone E.D."/>
            <person name="Koren S."/>
            <person name="Silverstein K.A.T."/>
            <person name="Beckman K.B."/>
            <person name="Gohl D.M."/>
        </authorList>
    </citation>
    <scope>NUCLEOTIDE SEQUENCE</scope>
    <source>
        <strain evidence="2">Duluth1</strain>
        <tissue evidence="2">Whole animal</tissue>
    </source>
</reference>
<evidence type="ECO:0000313" key="2">
    <source>
        <dbReference type="EMBL" id="KAH3817435.1"/>
    </source>
</evidence>
<keyword evidence="3" id="KW-1185">Reference proteome</keyword>
<protein>
    <recommendedName>
        <fullName evidence="1">Nitrate/nitrite sensing protein domain-containing protein</fullName>
    </recommendedName>
</protein>
<organism evidence="2 3">
    <name type="scientific">Dreissena polymorpha</name>
    <name type="common">Zebra mussel</name>
    <name type="synonym">Mytilus polymorpha</name>
    <dbReference type="NCBI Taxonomy" id="45954"/>
    <lineage>
        <taxon>Eukaryota</taxon>
        <taxon>Metazoa</taxon>
        <taxon>Spiralia</taxon>
        <taxon>Lophotrochozoa</taxon>
        <taxon>Mollusca</taxon>
        <taxon>Bivalvia</taxon>
        <taxon>Autobranchia</taxon>
        <taxon>Heteroconchia</taxon>
        <taxon>Euheterodonta</taxon>
        <taxon>Imparidentia</taxon>
        <taxon>Neoheterodontei</taxon>
        <taxon>Myida</taxon>
        <taxon>Dreissenoidea</taxon>
        <taxon>Dreissenidae</taxon>
        <taxon>Dreissena</taxon>
    </lineage>
</organism>
<comment type="caution">
    <text evidence="2">The sequence shown here is derived from an EMBL/GenBank/DDBJ whole genome shotgun (WGS) entry which is preliminary data.</text>
</comment>
<proteinExistence type="predicted"/>
<dbReference type="Pfam" id="PF08376">
    <property type="entry name" value="NIT"/>
    <property type="match status" value="1"/>
</dbReference>
<evidence type="ECO:0000259" key="1">
    <source>
        <dbReference type="Pfam" id="PF08376"/>
    </source>
</evidence>
<dbReference type="Proteomes" id="UP000828390">
    <property type="component" value="Unassembled WGS sequence"/>
</dbReference>
<accession>A0A9D4GHZ9</accession>